<dbReference type="SUPFAM" id="SSF53254">
    <property type="entry name" value="Phosphoglycerate mutase-like"/>
    <property type="match status" value="1"/>
</dbReference>
<dbReference type="CDD" id="cd07067">
    <property type="entry name" value="HP_PGM_like"/>
    <property type="match status" value="1"/>
</dbReference>
<evidence type="ECO:0000256" key="1">
    <source>
        <dbReference type="ARBA" id="ARBA00023152"/>
    </source>
</evidence>
<protein>
    <submittedName>
        <fullName evidence="4">Phosphoglycerate mutase</fullName>
    </submittedName>
</protein>
<dbReference type="AlphaFoldDB" id="A0A919N9Y0"/>
<evidence type="ECO:0000313" key="4">
    <source>
        <dbReference type="EMBL" id="GIF07242.1"/>
    </source>
</evidence>
<keyword evidence="1" id="KW-0324">Glycolysis</keyword>
<reference evidence="4" key="1">
    <citation type="submission" date="2021-01" db="EMBL/GenBank/DDBJ databases">
        <title>Whole genome shotgun sequence of Actinoplanes siamensis NBRC 109076.</title>
        <authorList>
            <person name="Komaki H."/>
            <person name="Tamura T."/>
        </authorList>
    </citation>
    <scope>NUCLEOTIDE SEQUENCE</scope>
    <source>
        <strain evidence="4">NBRC 109076</strain>
    </source>
</reference>
<dbReference type="InterPro" id="IPR013078">
    <property type="entry name" value="His_Pase_superF_clade-1"/>
</dbReference>
<evidence type="ECO:0000256" key="3">
    <source>
        <dbReference type="PIRSR" id="PIRSR613078-2"/>
    </source>
</evidence>
<evidence type="ECO:0000313" key="5">
    <source>
        <dbReference type="Proteomes" id="UP000629619"/>
    </source>
</evidence>
<dbReference type="EMBL" id="BOMW01000046">
    <property type="protein sequence ID" value="GIF07242.1"/>
    <property type="molecule type" value="Genomic_DNA"/>
</dbReference>
<dbReference type="Gene3D" id="3.40.50.1240">
    <property type="entry name" value="Phosphoglycerate mutase-like"/>
    <property type="match status" value="1"/>
</dbReference>
<dbReference type="InterPro" id="IPR029033">
    <property type="entry name" value="His_PPase_superfam"/>
</dbReference>
<gene>
    <name evidence="4" type="primary">gpm_2</name>
    <name evidence="4" type="ORF">Asi03nite_47800</name>
</gene>
<feature type="binding site" evidence="3">
    <location>
        <position position="76"/>
    </location>
    <ligand>
        <name>substrate</name>
    </ligand>
</feature>
<keyword evidence="2" id="KW-0413">Isomerase</keyword>
<evidence type="ECO:0000256" key="2">
    <source>
        <dbReference type="ARBA" id="ARBA00023235"/>
    </source>
</evidence>
<dbReference type="PANTHER" id="PTHR48100:SF1">
    <property type="entry name" value="HISTIDINE PHOSPHATASE FAMILY PROTEIN-RELATED"/>
    <property type="match status" value="1"/>
</dbReference>
<name>A0A919N9Y0_9ACTN</name>
<accession>A0A919N9Y0</accession>
<dbReference type="GO" id="GO:0005737">
    <property type="term" value="C:cytoplasm"/>
    <property type="evidence" value="ECO:0007669"/>
    <property type="project" value="TreeGrafter"/>
</dbReference>
<dbReference type="Proteomes" id="UP000629619">
    <property type="component" value="Unassembled WGS sequence"/>
</dbReference>
<dbReference type="RefSeq" id="WP_203682651.1">
    <property type="nucleotide sequence ID" value="NZ_BOMW01000046.1"/>
</dbReference>
<comment type="caution">
    <text evidence="4">The sequence shown here is derived from an EMBL/GenBank/DDBJ whole genome shotgun (WGS) entry which is preliminary data.</text>
</comment>
<sequence>MGVAELILIRHGQSLANVAFPEADAQGLLEAAVSGRDADVPLTDLGQEQARAIGAWLASLPADRRPEVVVTSPYLRARETWRIAAEASGTVTPEPRTDDRLVDRLLGELEMLTRAAIAARYPGEAARLAEAGPWEYRPPGGESFADIRVRLTAFLDDLHREHDGQRVVVVAHDSVVLMTRAVIEDLGWEELAAVERSAGAVRNASVSRFTSNPDGVLELDRYNVIDHLPPA</sequence>
<dbReference type="PANTHER" id="PTHR48100">
    <property type="entry name" value="BROAD-SPECIFICITY PHOSPHATASE YOR283W-RELATED"/>
    <property type="match status" value="1"/>
</dbReference>
<feature type="binding site" evidence="3">
    <location>
        <begin position="10"/>
        <end position="17"/>
    </location>
    <ligand>
        <name>substrate</name>
    </ligand>
</feature>
<dbReference type="GO" id="GO:0016791">
    <property type="term" value="F:phosphatase activity"/>
    <property type="evidence" value="ECO:0007669"/>
    <property type="project" value="TreeGrafter"/>
</dbReference>
<proteinExistence type="predicted"/>
<dbReference type="InterPro" id="IPR001345">
    <property type="entry name" value="PG/BPGM_mutase_AS"/>
</dbReference>
<keyword evidence="5" id="KW-1185">Reference proteome</keyword>
<dbReference type="Pfam" id="PF00300">
    <property type="entry name" value="His_Phos_1"/>
    <property type="match status" value="1"/>
</dbReference>
<dbReference type="SMART" id="SM00855">
    <property type="entry name" value="PGAM"/>
    <property type="match status" value="1"/>
</dbReference>
<dbReference type="InterPro" id="IPR050275">
    <property type="entry name" value="PGM_Phosphatase"/>
</dbReference>
<organism evidence="4 5">
    <name type="scientific">Actinoplanes siamensis</name>
    <dbReference type="NCBI Taxonomy" id="1223317"/>
    <lineage>
        <taxon>Bacteria</taxon>
        <taxon>Bacillati</taxon>
        <taxon>Actinomycetota</taxon>
        <taxon>Actinomycetes</taxon>
        <taxon>Micromonosporales</taxon>
        <taxon>Micromonosporaceae</taxon>
        <taxon>Actinoplanes</taxon>
    </lineage>
</organism>
<dbReference type="PROSITE" id="PS00175">
    <property type="entry name" value="PG_MUTASE"/>
    <property type="match status" value="1"/>
</dbReference>